<protein>
    <recommendedName>
        <fullName evidence="2">Acyltransferase 3 domain-containing protein</fullName>
    </recommendedName>
</protein>
<dbReference type="PANTHER" id="PTHR37312">
    <property type="entry name" value="MEMBRANE-BOUND ACYLTRANSFERASE YKRP-RELATED"/>
    <property type="match status" value="1"/>
</dbReference>
<dbReference type="PANTHER" id="PTHR37312:SF1">
    <property type="entry name" value="MEMBRANE-BOUND ACYLTRANSFERASE YKRP-RELATED"/>
    <property type="match status" value="1"/>
</dbReference>
<sequence length="180" mass="21120">MRGRQYLYHFDVMKGIAIILVVMGHVMLFSFDINPSEPSKFIYFNMPLFFYISGYLAYKNFYTLHELGKRILQRGIVLLFPYLIFLCLYEIFSKGTDWNLSIIYCGGQRYWFLYDLFIISTFFLVYEYLIKRVRSNFAYVTLWILPYFFLIAAKTGAAKIGGGLTVKLLSPVLSTITVIF</sequence>
<reference evidence="4" key="1">
    <citation type="submission" date="2018-02" db="EMBL/GenBank/DDBJ databases">
        <authorList>
            <person name="Clavel T."/>
            <person name="Strowig T."/>
        </authorList>
    </citation>
    <scope>NUCLEOTIDE SEQUENCE [LARGE SCALE GENOMIC DNA]</scope>
    <source>
        <strain evidence="4">DSM 103720</strain>
    </source>
</reference>
<dbReference type="Pfam" id="PF01757">
    <property type="entry name" value="Acyl_transf_3"/>
    <property type="match status" value="1"/>
</dbReference>
<dbReference type="InterPro" id="IPR002656">
    <property type="entry name" value="Acyl_transf_3_dom"/>
</dbReference>
<dbReference type="Proteomes" id="UP000244905">
    <property type="component" value="Unassembled WGS sequence"/>
</dbReference>
<feature type="transmembrane region" description="Helical" evidence="1">
    <location>
        <begin position="12"/>
        <end position="29"/>
    </location>
</feature>
<dbReference type="InterPro" id="IPR052734">
    <property type="entry name" value="Nod_factor_acetyltransferase"/>
</dbReference>
<gene>
    <name evidence="3" type="ORF">C5O23_12880</name>
</gene>
<keyword evidence="1" id="KW-0472">Membrane</keyword>
<evidence type="ECO:0000259" key="2">
    <source>
        <dbReference type="Pfam" id="PF01757"/>
    </source>
</evidence>
<dbReference type="EMBL" id="PUEC01000043">
    <property type="protein sequence ID" value="PWB00409.1"/>
    <property type="molecule type" value="Genomic_DNA"/>
</dbReference>
<feature type="transmembrane region" description="Helical" evidence="1">
    <location>
        <begin position="41"/>
        <end position="59"/>
    </location>
</feature>
<feature type="domain" description="Acyltransferase 3" evidence="2">
    <location>
        <begin position="9"/>
        <end position="152"/>
    </location>
</feature>
<organism evidence="3 4">
    <name type="scientific">Duncaniella muris</name>
    <dbReference type="NCBI Taxonomy" id="2094150"/>
    <lineage>
        <taxon>Bacteria</taxon>
        <taxon>Pseudomonadati</taxon>
        <taxon>Bacteroidota</taxon>
        <taxon>Bacteroidia</taxon>
        <taxon>Bacteroidales</taxon>
        <taxon>Muribaculaceae</taxon>
        <taxon>Duncaniella</taxon>
    </lineage>
</organism>
<feature type="transmembrane region" description="Helical" evidence="1">
    <location>
        <begin position="71"/>
        <end position="91"/>
    </location>
</feature>
<keyword evidence="1" id="KW-0812">Transmembrane</keyword>
<evidence type="ECO:0000313" key="3">
    <source>
        <dbReference type="EMBL" id="PWB00409.1"/>
    </source>
</evidence>
<dbReference type="AlphaFoldDB" id="A0A2V1II34"/>
<dbReference type="GO" id="GO:0016747">
    <property type="term" value="F:acyltransferase activity, transferring groups other than amino-acyl groups"/>
    <property type="evidence" value="ECO:0007669"/>
    <property type="project" value="InterPro"/>
</dbReference>
<keyword evidence="4" id="KW-1185">Reference proteome</keyword>
<comment type="caution">
    <text evidence="3">The sequence shown here is derived from an EMBL/GenBank/DDBJ whole genome shotgun (WGS) entry which is preliminary data.</text>
</comment>
<keyword evidence="1" id="KW-1133">Transmembrane helix</keyword>
<feature type="transmembrane region" description="Helical" evidence="1">
    <location>
        <begin position="111"/>
        <end position="130"/>
    </location>
</feature>
<proteinExistence type="predicted"/>
<name>A0A2V1II34_9BACT</name>
<evidence type="ECO:0000313" key="4">
    <source>
        <dbReference type="Proteomes" id="UP000244905"/>
    </source>
</evidence>
<feature type="transmembrane region" description="Helical" evidence="1">
    <location>
        <begin position="137"/>
        <end position="157"/>
    </location>
</feature>
<evidence type="ECO:0000256" key="1">
    <source>
        <dbReference type="SAM" id="Phobius"/>
    </source>
</evidence>
<accession>A0A2V1II34</accession>